<dbReference type="AlphaFoldDB" id="A0A839NA75"/>
<evidence type="ECO:0000313" key="4">
    <source>
        <dbReference type="Proteomes" id="UP000559182"/>
    </source>
</evidence>
<dbReference type="SUPFAM" id="SSF52038">
    <property type="entry name" value="Barstar-related"/>
    <property type="match status" value="1"/>
</dbReference>
<dbReference type="InterPro" id="IPR035905">
    <property type="entry name" value="Barstar-like_sf"/>
</dbReference>
<comment type="caution">
    <text evidence="3">The sequence shown here is derived from an EMBL/GenBank/DDBJ whole genome shotgun (WGS) entry which is preliminary data.</text>
</comment>
<evidence type="ECO:0000256" key="1">
    <source>
        <dbReference type="ARBA" id="ARBA00006845"/>
    </source>
</evidence>
<evidence type="ECO:0000313" key="3">
    <source>
        <dbReference type="EMBL" id="MBB2892546.1"/>
    </source>
</evidence>
<dbReference type="InterPro" id="IPR000468">
    <property type="entry name" value="Barstar"/>
</dbReference>
<accession>A0A839NA75</accession>
<keyword evidence="4" id="KW-1185">Reference proteome</keyword>
<sequence>MTTPVDLIEQGVSGLHPTDDTAAARAVARANGWRIVELDTSHGTDKTYFLQVCRQAFDLPQWFGGNWDALADSLTDVDDTPGTLVIWAGAGTLEAVVRETAAEIFAERVDRTSRGLGVFLVLVAAGSDDGRSMNDL</sequence>
<gene>
    <name evidence="3" type="ORF">FHU39_002530</name>
</gene>
<dbReference type="EMBL" id="JACHVQ010000001">
    <property type="protein sequence ID" value="MBB2892546.1"/>
    <property type="molecule type" value="Genomic_DNA"/>
</dbReference>
<evidence type="ECO:0000259" key="2">
    <source>
        <dbReference type="Pfam" id="PF01337"/>
    </source>
</evidence>
<proteinExistence type="inferred from homology"/>
<dbReference type="Gene3D" id="3.30.370.10">
    <property type="entry name" value="Barstar-like"/>
    <property type="match status" value="1"/>
</dbReference>
<comment type="similarity">
    <text evidence="1">Belongs to the barstar family.</text>
</comment>
<protein>
    <submittedName>
        <fullName evidence="3">RNAse (Barnase) inhibitor barstar</fullName>
    </submittedName>
</protein>
<name>A0A839NA75_9MICO</name>
<reference evidence="3 4" key="1">
    <citation type="submission" date="2020-08" db="EMBL/GenBank/DDBJ databases">
        <title>Sequencing the genomes of 1000 actinobacteria strains.</title>
        <authorList>
            <person name="Klenk H.-P."/>
        </authorList>
    </citation>
    <scope>NUCLEOTIDE SEQUENCE [LARGE SCALE GENOMIC DNA]</scope>
    <source>
        <strain evidence="3 4">DSM 105369</strain>
    </source>
</reference>
<dbReference type="RefSeq" id="WP_183320697.1">
    <property type="nucleotide sequence ID" value="NZ_JACHVQ010000001.1"/>
</dbReference>
<dbReference type="Pfam" id="PF01337">
    <property type="entry name" value="Barstar"/>
    <property type="match status" value="1"/>
</dbReference>
<feature type="domain" description="Barstar (barnase inhibitor)" evidence="2">
    <location>
        <begin position="33"/>
        <end position="112"/>
    </location>
</feature>
<organism evidence="3 4">
    <name type="scientific">Flexivirga oryzae</name>
    <dbReference type="NCBI Taxonomy" id="1794944"/>
    <lineage>
        <taxon>Bacteria</taxon>
        <taxon>Bacillati</taxon>
        <taxon>Actinomycetota</taxon>
        <taxon>Actinomycetes</taxon>
        <taxon>Micrococcales</taxon>
        <taxon>Dermacoccaceae</taxon>
        <taxon>Flexivirga</taxon>
    </lineage>
</organism>
<dbReference type="Proteomes" id="UP000559182">
    <property type="component" value="Unassembled WGS sequence"/>
</dbReference>